<evidence type="ECO:0000313" key="3">
    <source>
        <dbReference type="Proteomes" id="UP001266305"/>
    </source>
</evidence>
<dbReference type="Proteomes" id="UP001266305">
    <property type="component" value="Unassembled WGS sequence"/>
</dbReference>
<sequence length="128" mass="13972">MSRTVFIIIHFCLAGLAGRIKRWAAKRHKKICPNGNEAPVDDPEECTLGSEEEEVAPDMAVMDSSNWSLEIMTNLGRIDDVRQKRASPTNWSCAYFSTLLAKGLLAQKCFSTGQSPPALGLGSCSTPK</sequence>
<name>A0ABQ9VGC6_SAGOE</name>
<keyword evidence="1" id="KW-0732">Signal</keyword>
<keyword evidence="3" id="KW-1185">Reference proteome</keyword>
<feature type="chain" id="PRO_5045081985" evidence="1">
    <location>
        <begin position="18"/>
        <end position="128"/>
    </location>
</feature>
<comment type="caution">
    <text evidence="2">The sequence shown here is derived from an EMBL/GenBank/DDBJ whole genome shotgun (WGS) entry which is preliminary data.</text>
</comment>
<gene>
    <name evidence="2" type="ORF">P7K49_013590</name>
</gene>
<evidence type="ECO:0000313" key="2">
    <source>
        <dbReference type="EMBL" id="KAK2108425.1"/>
    </source>
</evidence>
<protein>
    <submittedName>
        <fullName evidence="2">Uncharacterized protein</fullName>
    </submittedName>
</protein>
<proteinExistence type="predicted"/>
<feature type="signal peptide" evidence="1">
    <location>
        <begin position="1"/>
        <end position="17"/>
    </location>
</feature>
<dbReference type="EMBL" id="JASSZA010000006">
    <property type="protein sequence ID" value="KAK2108425.1"/>
    <property type="molecule type" value="Genomic_DNA"/>
</dbReference>
<organism evidence="2 3">
    <name type="scientific">Saguinus oedipus</name>
    <name type="common">Cotton-top tamarin</name>
    <name type="synonym">Oedipomidas oedipus</name>
    <dbReference type="NCBI Taxonomy" id="9490"/>
    <lineage>
        <taxon>Eukaryota</taxon>
        <taxon>Metazoa</taxon>
        <taxon>Chordata</taxon>
        <taxon>Craniata</taxon>
        <taxon>Vertebrata</taxon>
        <taxon>Euteleostomi</taxon>
        <taxon>Mammalia</taxon>
        <taxon>Eutheria</taxon>
        <taxon>Euarchontoglires</taxon>
        <taxon>Primates</taxon>
        <taxon>Haplorrhini</taxon>
        <taxon>Platyrrhini</taxon>
        <taxon>Cebidae</taxon>
        <taxon>Callitrichinae</taxon>
        <taxon>Saguinus</taxon>
    </lineage>
</organism>
<accession>A0ABQ9VGC6</accession>
<reference evidence="2 3" key="1">
    <citation type="submission" date="2023-05" db="EMBL/GenBank/DDBJ databases">
        <title>B98-5 Cell Line De Novo Hybrid Assembly: An Optical Mapping Approach.</title>
        <authorList>
            <person name="Kananen K."/>
            <person name="Auerbach J.A."/>
            <person name="Kautto E."/>
            <person name="Blachly J.S."/>
        </authorList>
    </citation>
    <scope>NUCLEOTIDE SEQUENCE [LARGE SCALE GENOMIC DNA]</scope>
    <source>
        <strain evidence="2">B95-8</strain>
        <tissue evidence="2">Cell line</tissue>
    </source>
</reference>
<evidence type="ECO:0000256" key="1">
    <source>
        <dbReference type="SAM" id="SignalP"/>
    </source>
</evidence>